<sequence>MNQTTSLSLLLTILFLANLLSYLLYRHYSHRRSPNPTHRSTTTTLLLNTSLTQTLLCPFAIRSVLAHLTAACTRLNWLSITSCKDAYANAWVWMALTLVIVTTIILIIYLGRFIWFVRALHHLRPHNDSPTTMRRMRQEISRPHIPALVFAHAGFQTCWLAAGVLGHADVVMGEGAEGSRRFGGSCAGVVVMLVGYGVGVLGGVVEVGKGGWEGAERWGGGWRRRRRG</sequence>
<protein>
    <submittedName>
        <fullName evidence="2">Uncharacterized protein</fullName>
    </submittedName>
</protein>
<feature type="transmembrane region" description="Helical" evidence="1">
    <location>
        <begin position="182"/>
        <end position="205"/>
    </location>
</feature>
<reference evidence="2" key="1">
    <citation type="journal article" date="2023" name="Genome Biol. Evol.">
        <title>First Whole Genome Sequence and Flow Cytometry Genome Size Data for the Lichen-Forming Fungus Ramalina farinacea (Ascomycota).</title>
        <authorList>
            <person name="Llewellyn T."/>
            <person name="Mian S."/>
            <person name="Hill R."/>
            <person name="Leitch I.J."/>
            <person name="Gaya E."/>
        </authorList>
    </citation>
    <scope>NUCLEOTIDE SEQUENCE</scope>
    <source>
        <strain evidence="2">LIQ254RAFAR</strain>
    </source>
</reference>
<evidence type="ECO:0000256" key="1">
    <source>
        <dbReference type="SAM" id="Phobius"/>
    </source>
</evidence>
<dbReference type="AlphaFoldDB" id="A0AA43QKX5"/>
<gene>
    <name evidence="2" type="ORF">OHK93_006794</name>
</gene>
<accession>A0AA43QKX5</accession>
<dbReference type="EMBL" id="JAPUFD010000005">
    <property type="protein sequence ID" value="MDI1487524.1"/>
    <property type="molecule type" value="Genomic_DNA"/>
</dbReference>
<organism evidence="2 3">
    <name type="scientific">Ramalina farinacea</name>
    <dbReference type="NCBI Taxonomy" id="258253"/>
    <lineage>
        <taxon>Eukaryota</taxon>
        <taxon>Fungi</taxon>
        <taxon>Dikarya</taxon>
        <taxon>Ascomycota</taxon>
        <taxon>Pezizomycotina</taxon>
        <taxon>Lecanoromycetes</taxon>
        <taxon>OSLEUM clade</taxon>
        <taxon>Lecanoromycetidae</taxon>
        <taxon>Lecanorales</taxon>
        <taxon>Lecanorineae</taxon>
        <taxon>Ramalinaceae</taxon>
        <taxon>Ramalina</taxon>
    </lineage>
</organism>
<evidence type="ECO:0000313" key="2">
    <source>
        <dbReference type="EMBL" id="MDI1487524.1"/>
    </source>
</evidence>
<evidence type="ECO:0000313" key="3">
    <source>
        <dbReference type="Proteomes" id="UP001161017"/>
    </source>
</evidence>
<feature type="transmembrane region" description="Helical" evidence="1">
    <location>
        <begin position="90"/>
        <end position="115"/>
    </location>
</feature>
<dbReference type="Proteomes" id="UP001161017">
    <property type="component" value="Unassembled WGS sequence"/>
</dbReference>
<proteinExistence type="predicted"/>
<keyword evidence="1" id="KW-1133">Transmembrane helix</keyword>
<name>A0AA43QKX5_9LECA</name>
<keyword evidence="1" id="KW-0812">Transmembrane</keyword>
<keyword evidence="3" id="KW-1185">Reference proteome</keyword>
<comment type="caution">
    <text evidence="2">The sequence shown here is derived from an EMBL/GenBank/DDBJ whole genome shotgun (WGS) entry which is preliminary data.</text>
</comment>
<keyword evidence="1" id="KW-0472">Membrane</keyword>
<feature type="transmembrane region" description="Helical" evidence="1">
    <location>
        <begin position="6"/>
        <end position="25"/>
    </location>
</feature>
<feature type="transmembrane region" description="Helical" evidence="1">
    <location>
        <begin position="143"/>
        <end position="162"/>
    </location>
</feature>